<dbReference type="InterPro" id="IPR003166">
    <property type="entry name" value="TFIIE_bsu_DNA-bd"/>
</dbReference>
<evidence type="ECO:0000313" key="10">
    <source>
        <dbReference type="EMBL" id="GFR31003.1"/>
    </source>
</evidence>
<dbReference type="Proteomes" id="UP000887116">
    <property type="component" value="Unassembled WGS sequence"/>
</dbReference>
<gene>
    <name evidence="10" type="primary">gtf2e2</name>
    <name evidence="10" type="ORF">TNCT_393811</name>
</gene>
<evidence type="ECO:0000256" key="2">
    <source>
        <dbReference type="ARBA" id="ARBA00023015"/>
    </source>
</evidence>
<dbReference type="PANTHER" id="PTHR12716:SF8">
    <property type="entry name" value="TRANSCRIPTION INITIATION FACTOR IIE SUBUNIT BETA"/>
    <property type="match status" value="1"/>
</dbReference>
<comment type="subunit">
    <text evidence="7">Tetramer of two alpha and two beta chains.</text>
</comment>
<feature type="compositionally biased region" description="Basic and acidic residues" evidence="8">
    <location>
        <begin position="42"/>
        <end position="55"/>
    </location>
</feature>
<dbReference type="PANTHER" id="PTHR12716">
    <property type="entry name" value="TRANSCRIPTION INITIATION FACTOR IIE, BETA SUBUNIT"/>
    <property type="match status" value="1"/>
</dbReference>
<dbReference type="PROSITE" id="PS51351">
    <property type="entry name" value="TFIIE_BETA_C"/>
    <property type="match status" value="1"/>
</dbReference>
<dbReference type="FunFam" id="1.10.10.10:FF:000177">
    <property type="entry name" value="Transcription initiation factor IIE subunit beta"/>
    <property type="match status" value="1"/>
</dbReference>
<protein>
    <recommendedName>
        <fullName evidence="7">Transcription initiation factor IIE subunit beta</fullName>
    </recommendedName>
</protein>
<proteinExistence type="inferred from homology"/>
<comment type="similarity">
    <text evidence="7">Belongs to the TFIIE beta subunit family.</text>
</comment>
<organism evidence="10 11">
    <name type="scientific">Trichonephila clavata</name>
    <name type="common">Joro spider</name>
    <name type="synonym">Nephila clavata</name>
    <dbReference type="NCBI Taxonomy" id="2740835"/>
    <lineage>
        <taxon>Eukaryota</taxon>
        <taxon>Metazoa</taxon>
        <taxon>Ecdysozoa</taxon>
        <taxon>Arthropoda</taxon>
        <taxon>Chelicerata</taxon>
        <taxon>Arachnida</taxon>
        <taxon>Araneae</taxon>
        <taxon>Araneomorphae</taxon>
        <taxon>Entelegynae</taxon>
        <taxon>Araneoidea</taxon>
        <taxon>Nephilidae</taxon>
        <taxon>Trichonephila</taxon>
    </lineage>
</organism>
<dbReference type="EMBL" id="BMAO01009456">
    <property type="protein sequence ID" value="GFR31003.1"/>
    <property type="molecule type" value="Genomic_DNA"/>
</dbReference>
<evidence type="ECO:0000256" key="6">
    <source>
        <dbReference type="ARBA" id="ARBA00025581"/>
    </source>
</evidence>
<feature type="domain" description="TFIIE beta" evidence="9">
    <location>
        <begin position="64"/>
        <end position="155"/>
    </location>
</feature>
<keyword evidence="2 7" id="KW-0805">Transcription regulation</keyword>
<comment type="function">
    <text evidence="6 7">Recruits TFIIH to the initiation complex and stimulates the RNA polymerase II C-terminal domain kinase and DNA-dependent ATPase activities of TFIIH. Both TFIIH and TFIIE are required for promoter clearance by RNA polymerase.</text>
</comment>
<dbReference type="GO" id="GO:0005673">
    <property type="term" value="C:transcription factor TFIIE complex"/>
    <property type="evidence" value="ECO:0007669"/>
    <property type="project" value="UniProtKB-UniRule"/>
</dbReference>
<name>A0A8X6HW99_TRICU</name>
<dbReference type="AlphaFoldDB" id="A0A8X6HW99"/>
<dbReference type="InterPro" id="IPR040501">
    <property type="entry name" value="TFA2_Winged_2"/>
</dbReference>
<dbReference type="GO" id="GO:0006367">
    <property type="term" value="P:transcription initiation at RNA polymerase II promoter"/>
    <property type="evidence" value="ECO:0007669"/>
    <property type="project" value="UniProtKB-UniRule"/>
</dbReference>
<keyword evidence="5 7" id="KW-0539">Nucleus</keyword>
<evidence type="ECO:0000256" key="7">
    <source>
        <dbReference type="PIRNR" id="PIRNR016398"/>
    </source>
</evidence>
<dbReference type="OrthoDB" id="5323195at2759"/>
<keyword evidence="4 7" id="KW-0804">Transcription</keyword>
<comment type="subcellular location">
    <subcellularLocation>
        <location evidence="1 7">Nucleus</location>
    </subcellularLocation>
</comment>
<dbReference type="GO" id="GO:0003677">
    <property type="term" value="F:DNA binding"/>
    <property type="evidence" value="ECO:0007669"/>
    <property type="project" value="UniProtKB-UniRule"/>
</dbReference>
<dbReference type="InterPro" id="IPR036388">
    <property type="entry name" value="WH-like_DNA-bd_sf"/>
</dbReference>
<comment type="caution">
    <text evidence="10">The sequence shown here is derived from an EMBL/GenBank/DDBJ whole genome shotgun (WGS) entry which is preliminary data.</text>
</comment>
<evidence type="ECO:0000313" key="11">
    <source>
        <dbReference type="Proteomes" id="UP000887116"/>
    </source>
</evidence>
<dbReference type="CDD" id="cd07977">
    <property type="entry name" value="TFIIE_beta_winged_helix"/>
    <property type="match status" value="1"/>
</dbReference>
<evidence type="ECO:0000256" key="8">
    <source>
        <dbReference type="SAM" id="MobiDB-lite"/>
    </source>
</evidence>
<evidence type="ECO:0000259" key="9">
    <source>
        <dbReference type="PROSITE" id="PS51351"/>
    </source>
</evidence>
<evidence type="ECO:0000256" key="1">
    <source>
        <dbReference type="ARBA" id="ARBA00004123"/>
    </source>
</evidence>
<dbReference type="PIRSF" id="PIRSF016398">
    <property type="entry name" value="TFIIE-beta"/>
    <property type="match status" value="1"/>
</dbReference>
<evidence type="ECO:0000256" key="5">
    <source>
        <dbReference type="ARBA" id="ARBA00023242"/>
    </source>
</evidence>
<reference evidence="10" key="1">
    <citation type="submission" date="2020-07" db="EMBL/GenBank/DDBJ databases">
        <title>Multicomponent nature underlies the extraordinary mechanical properties of spider dragline silk.</title>
        <authorList>
            <person name="Kono N."/>
            <person name="Nakamura H."/>
            <person name="Mori M."/>
            <person name="Yoshida Y."/>
            <person name="Ohtoshi R."/>
            <person name="Malay A.D."/>
            <person name="Moran D.A.P."/>
            <person name="Tomita M."/>
            <person name="Numata K."/>
            <person name="Arakawa K."/>
        </authorList>
    </citation>
    <scope>NUCLEOTIDE SEQUENCE</scope>
</reference>
<dbReference type="Gene3D" id="1.10.10.10">
    <property type="entry name" value="Winged helix-like DNA-binding domain superfamily/Winged helix DNA-binding domain"/>
    <property type="match status" value="1"/>
</dbReference>
<dbReference type="Pfam" id="PF02186">
    <property type="entry name" value="TFIIE_beta"/>
    <property type="match status" value="1"/>
</dbReference>
<keyword evidence="3 7" id="KW-0238">DNA-binding</keyword>
<accession>A0A8X6HW99</accession>
<sequence length="297" mass="34159">MSANYYICTLKKKQHITVTMDPALLREREAFKRRALSNPVVENKKKEKNASEQPKKKPKAPSQPKQPKDFNYKTHAGSSQYNFGILAKIVKHMKQRHLNGDPYPLSLDEILDETNQLDVGIRQKNWLLNGALENNPKLQVDAEGKYLFKPPYNIKDRRSLLKLLDKHDQRGLGGIALDDVAECIPNVEKALKVLGDSVICITQPISKKKILFYNDKGTQFTVDEEFQKLWRSVAVDGLDDEKIEEYLQKQGITSMQDIGVKKVTPVQKRKKPSNRKNNFKKLNQHMSDILEDYTDKN</sequence>
<keyword evidence="11" id="KW-1185">Reference proteome</keyword>
<dbReference type="Pfam" id="PF18121">
    <property type="entry name" value="TFA2_Winged_2"/>
    <property type="match status" value="1"/>
</dbReference>
<evidence type="ECO:0000256" key="3">
    <source>
        <dbReference type="ARBA" id="ARBA00023125"/>
    </source>
</evidence>
<evidence type="ECO:0000256" key="4">
    <source>
        <dbReference type="ARBA" id="ARBA00023163"/>
    </source>
</evidence>
<dbReference type="InterPro" id="IPR036390">
    <property type="entry name" value="WH_DNA-bd_sf"/>
</dbReference>
<dbReference type="GO" id="GO:0001097">
    <property type="term" value="F:TFIIH-class transcription factor complex binding"/>
    <property type="evidence" value="ECO:0007669"/>
    <property type="project" value="TreeGrafter"/>
</dbReference>
<feature type="region of interest" description="Disordered" evidence="8">
    <location>
        <begin position="35"/>
        <end position="76"/>
    </location>
</feature>
<dbReference type="InterPro" id="IPR016656">
    <property type="entry name" value="TFIIE-bsu"/>
</dbReference>
<dbReference type="SUPFAM" id="SSF46785">
    <property type="entry name" value="Winged helix' DNA-binding domain"/>
    <property type="match status" value="1"/>
</dbReference>